<dbReference type="EMBL" id="QKQS01000023">
    <property type="protein sequence ID" value="PZA10560.1"/>
    <property type="molecule type" value="Genomic_DNA"/>
</dbReference>
<dbReference type="InterPro" id="IPR052168">
    <property type="entry name" value="Cytochrome_b561_oxidase"/>
</dbReference>
<dbReference type="Pfam" id="PF01292">
    <property type="entry name" value="Ni_hydr_CYTB"/>
    <property type="match status" value="1"/>
</dbReference>
<evidence type="ECO:0000256" key="2">
    <source>
        <dbReference type="ARBA" id="ARBA00004651"/>
    </source>
</evidence>
<keyword evidence="3" id="KW-0813">Transport</keyword>
<dbReference type="SUPFAM" id="SSF81342">
    <property type="entry name" value="Transmembrane di-heme cytochromes"/>
    <property type="match status" value="1"/>
</dbReference>
<organism evidence="15 16">
    <name type="scientific">Rhodopseudomonas palustris</name>
    <dbReference type="NCBI Taxonomy" id="1076"/>
    <lineage>
        <taxon>Bacteria</taxon>
        <taxon>Pseudomonadati</taxon>
        <taxon>Pseudomonadota</taxon>
        <taxon>Alphaproteobacteria</taxon>
        <taxon>Hyphomicrobiales</taxon>
        <taxon>Nitrobacteraceae</taxon>
        <taxon>Rhodopseudomonas</taxon>
    </lineage>
</organism>
<feature type="domain" description="Cytochrome b561 bacterial/Ni-hydrogenase" evidence="14">
    <location>
        <begin position="16"/>
        <end position="181"/>
    </location>
</feature>
<keyword evidence="4" id="KW-1003">Cell membrane</keyword>
<evidence type="ECO:0000256" key="12">
    <source>
        <dbReference type="ARBA" id="ARBA00037975"/>
    </source>
</evidence>
<keyword evidence="5" id="KW-0349">Heme</keyword>
<name>A0A323UGA2_RHOPL</name>
<comment type="cofactor">
    <cofactor evidence="1">
        <name>heme b</name>
        <dbReference type="ChEBI" id="CHEBI:60344"/>
    </cofactor>
</comment>
<evidence type="ECO:0000313" key="15">
    <source>
        <dbReference type="EMBL" id="PZA10560.1"/>
    </source>
</evidence>
<dbReference type="GO" id="GO:0009055">
    <property type="term" value="F:electron transfer activity"/>
    <property type="evidence" value="ECO:0007669"/>
    <property type="project" value="InterPro"/>
</dbReference>
<keyword evidence="9 13" id="KW-1133">Transmembrane helix</keyword>
<evidence type="ECO:0000313" key="16">
    <source>
        <dbReference type="Proteomes" id="UP000248134"/>
    </source>
</evidence>
<gene>
    <name evidence="15" type="ORF">DNX69_14445</name>
</gene>
<feature type="transmembrane region" description="Helical" evidence="13">
    <location>
        <begin position="25"/>
        <end position="42"/>
    </location>
</feature>
<dbReference type="PANTHER" id="PTHR30529:SF1">
    <property type="entry name" value="CYTOCHROME B561 HOMOLOG 2"/>
    <property type="match status" value="1"/>
</dbReference>
<evidence type="ECO:0000256" key="7">
    <source>
        <dbReference type="ARBA" id="ARBA00022723"/>
    </source>
</evidence>
<evidence type="ECO:0000256" key="8">
    <source>
        <dbReference type="ARBA" id="ARBA00022982"/>
    </source>
</evidence>
<proteinExistence type="inferred from homology"/>
<dbReference type="InterPro" id="IPR011577">
    <property type="entry name" value="Cyt_b561_bac/Ni-Hgenase"/>
</dbReference>
<keyword evidence="7" id="KW-0479">Metal-binding</keyword>
<protein>
    <submittedName>
        <fullName evidence="15">Cytochrome b</fullName>
    </submittedName>
</protein>
<comment type="subcellular location">
    <subcellularLocation>
        <location evidence="2">Cell membrane</location>
        <topology evidence="2">Multi-pass membrane protein</topology>
    </subcellularLocation>
</comment>
<dbReference type="InterPro" id="IPR016174">
    <property type="entry name" value="Di-haem_cyt_TM"/>
</dbReference>
<sequence>MTDLTAANAPTGPDKYPVALRVLHWLRAILILGLIAAGWTMTSLDDGTEAKFAQFYPLHKSFGVLVFLIVLVQLAIRSAARLPPEPVLPAHERVLSRVVHIAIYVLLLAVPLMGYAMSSTYPDSDGVTLFGLPLPELLPKSEQWFRVFQFLHKVFAYSLLGLVGLHVAGALKHRFVDADPQADVLRRMW</sequence>
<evidence type="ECO:0000256" key="11">
    <source>
        <dbReference type="ARBA" id="ARBA00023136"/>
    </source>
</evidence>
<dbReference type="RefSeq" id="WP_110786660.1">
    <property type="nucleotide sequence ID" value="NZ_QKQS01000023.1"/>
</dbReference>
<evidence type="ECO:0000256" key="10">
    <source>
        <dbReference type="ARBA" id="ARBA00023004"/>
    </source>
</evidence>
<keyword evidence="8" id="KW-0249">Electron transport</keyword>
<evidence type="ECO:0000256" key="5">
    <source>
        <dbReference type="ARBA" id="ARBA00022617"/>
    </source>
</evidence>
<evidence type="ECO:0000259" key="14">
    <source>
        <dbReference type="Pfam" id="PF01292"/>
    </source>
</evidence>
<evidence type="ECO:0000256" key="9">
    <source>
        <dbReference type="ARBA" id="ARBA00022989"/>
    </source>
</evidence>
<comment type="caution">
    <text evidence="15">The sequence shown here is derived from an EMBL/GenBank/DDBJ whole genome shotgun (WGS) entry which is preliminary data.</text>
</comment>
<reference evidence="15 16" key="1">
    <citation type="submission" date="2018-06" db="EMBL/GenBank/DDBJ databases">
        <title>Draft Whole-Genome Sequence of the purple photosynthetic bacterium Rhodospeudomonas palustris XCP.</title>
        <authorList>
            <person name="Rayyan A."/>
            <person name="Meyer T.E."/>
            <person name="Kyndt J.A."/>
        </authorList>
    </citation>
    <scope>NUCLEOTIDE SEQUENCE [LARGE SCALE GENOMIC DNA]</scope>
    <source>
        <strain evidence="15 16">XCP</strain>
    </source>
</reference>
<dbReference type="Proteomes" id="UP000248134">
    <property type="component" value="Unassembled WGS sequence"/>
</dbReference>
<evidence type="ECO:0000256" key="13">
    <source>
        <dbReference type="SAM" id="Phobius"/>
    </source>
</evidence>
<keyword evidence="10" id="KW-0408">Iron</keyword>
<keyword evidence="11 13" id="KW-0472">Membrane</keyword>
<accession>A0A323UGA2</accession>
<dbReference type="OrthoDB" id="1247465at2"/>
<evidence type="ECO:0000256" key="1">
    <source>
        <dbReference type="ARBA" id="ARBA00001970"/>
    </source>
</evidence>
<dbReference type="AlphaFoldDB" id="A0A323UGA2"/>
<evidence type="ECO:0000256" key="4">
    <source>
        <dbReference type="ARBA" id="ARBA00022475"/>
    </source>
</evidence>
<dbReference type="GO" id="GO:0022904">
    <property type="term" value="P:respiratory electron transport chain"/>
    <property type="evidence" value="ECO:0007669"/>
    <property type="project" value="InterPro"/>
</dbReference>
<dbReference type="Gene3D" id="1.20.950.20">
    <property type="entry name" value="Transmembrane di-heme cytochromes, Chain C"/>
    <property type="match status" value="1"/>
</dbReference>
<comment type="similarity">
    <text evidence="12">Belongs to the cytochrome b561 family.</text>
</comment>
<dbReference type="PANTHER" id="PTHR30529">
    <property type="entry name" value="CYTOCHROME B561"/>
    <property type="match status" value="1"/>
</dbReference>
<evidence type="ECO:0000256" key="6">
    <source>
        <dbReference type="ARBA" id="ARBA00022692"/>
    </source>
</evidence>
<dbReference type="GO" id="GO:0046872">
    <property type="term" value="F:metal ion binding"/>
    <property type="evidence" value="ECO:0007669"/>
    <property type="project" value="UniProtKB-KW"/>
</dbReference>
<dbReference type="GO" id="GO:0020037">
    <property type="term" value="F:heme binding"/>
    <property type="evidence" value="ECO:0007669"/>
    <property type="project" value="TreeGrafter"/>
</dbReference>
<dbReference type="GO" id="GO:0005886">
    <property type="term" value="C:plasma membrane"/>
    <property type="evidence" value="ECO:0007669"/>
    <property type="project" value="UniProtKB-SubCell"/>
</dbReference>
<feature type="transmembrane region" description="Helical" evidence="13">
    <location>
        <begin position="154"/>
        <end position="171"/>
    </location>
</feature>
<feature type="transmembrane region" description="Helical" evidence="13">
    <location>
        <begin position="94"/>
        <end position="117"/>
    </location>
</feature>
<keyword evidence="6 13" id="KW-0812">Transmembrane</keyword>
<evidence type="ECO:0000256" key="3">
    <source>
        <dbReference type="ARBA" id="ARBA00022448"/>
    </source>
</evidence>
<feature type="transmembrane region" description="Helical" evidence="13">
    <location>
        <begin position="62"/>
        <end position="82"/>
    </location>
</feature>